<keyword evidence="5" id="KW-0411">Iron-sulfur</keyword>
<dbReference type="Gene3D" id="3.40.228.10">
    <property type="entry name" value="Dimethylsulfoxide Reductase, domain 2"/>
    <property type="match status" value="1"/>
</dbReference>
<dbReference type="EMBL" id="BSDI01000088">
    <property type="protein sequence ID" value="GLI03552.1"/>
    <property type="molecule type" value="Genomic_DNA"/>
</dbReference>
<dbReference type="SUPFAM" id="SSF50692">
    <property type="entry name" value="ADC-like"/>
    <property type="match status" value="1"/>
</dbReference>
<feature type="domain" description="4Fe-4S Mo/W bis-MGD-type" evidence="6">
    <location>
        <begin position="1"/>
        <end position="54"/>
    </location>
</feature>
<keyword evidence="1" id="KW-0004">4Fe-4S</keyword>
<dbReference type="InterPro" id="IPR006655">
    <property type="entry name" value="Mopterin_OxRdtase_prok_CS"/>
</dbReference>
<dbReference type="PANTHER" id="PTHR43105">
    <property type="entry name" value="RESPIRATORY NITRATE REDUCTASE"/>
    <property type="match status" value="1"/>
</dbReference>
<dbReference type="InterPro" id="IPR009010">
    <property type="entry name" value="Asp_de-COase-like_dom_sf"/>
</dbReference>
<dbReference type="Gene3D" id="2.20.25.90">
    <property type="entry name" value="ADC-like domains"/>
    <property type="match status" value="1"/>
</dbReference>
<evidence type="ECO:0000256" key="1">
    <source>
        <dbReference type="ARBA" id="ARBA00022485"/>
    </source>
</evidence>
<dbReference type="Pfam" id="PF00384">
    <property type="entry name" value="Molybdopterin"/>
    <property type="match status" value="1"/>
</dbReference>
<evidence type="ECO:0000313" key="7">
    <source>
        <dbReference type="EMBL" id="GLI03552.1"/>
    </source>
</evidence>
<dbReference type="Gene3D" id="3.40.50.740">
    <property type="match status" value="2"/>
</dbReference>
<dbReference type="InterPro" id="IPR006656">
    <property type="entry name" value="Mopterin_OxRdtase"/>
</dbReference>
<dbReference type="SMART" id="SM00926">
    <property type="entry name" value="Molybdop_Fe4S4"/>
    <property type="match status" value="1"/>
</dbReference>
<name>A0ABQ5RC99_9ACTN</name>
<protein>
    <submittedName>
        <fullName evidence="7">Oxidoreductase</fullName>
    </submittedName>
</protein>
<dbReference type="Proteomes" id="UP001144280">
    <property type="component" value="Unassembled WGS sequence"/>
</dbReference>
<evidence type="ECO:0000256" key="3">
    <source>
        <dbReference type="ARBA" id="ARBA00023002"/>
    </source>
</evidence>
<proteinExistence type="predicted"/>
<dbReference type="Pfam" id="PF01568">
    <property type="entry name" value="Molydop_binding"/>
    <property type="match status" value="1"/>
</dbReference>
<dbReference type="InterPro" id="IPR050123">
    <property type="entry name" value="Prok_molybdopt-oxidoreductase"/>
</dbReference>
<dbReference type="Gene3D" id="2.40.40.20">
    <property type="match status" value="1"/>
</dbReference>
<dbReference type="InterPro" id="IPR006963">
    <property type="entry name" value="Mopterin_OxRdtase_4Fe-4S_dom"/>
</dbReference>
<keyword evidence="3" id="KW-0560">Oxidoreductase</keyword>
<evidence type="ECO:0000256" key="2">
    <source>
        <dbReference type="ARBA" id="ARBA00022723"/>
    </source>
</evidence>
<dbReference type="InterPro" id="IPR006657">
    <property type="entry name" value="MoPterin_dinucl-bd_dom"/>
</dbReference>
<gene>
    <name evidence="7" type="ORF">Pa4123_88300</name>
</gene>
<comment type="caution">
    <text evidence="7">The sequence shown here is derived from an EMBL/GenBank/DDBJ whole genome shotgun (WGS) entry which is preliminary data.</text>
</comment>
<dbReference type="PANTHER" id="PTHR43105:SF9">
    <property type="entry name" value="NADPH-FE(3+) OXIDOREDUCTASE SUBUNIT ALPHA"/>
    <property type="match status" value="1"/>
</dbReference>
<evidence type="ECO:0000313" key="8">
    <source>
        <dbReference type="Proteomes" id="UP001144280"/>
    </source>
</evidence>
<dbReference type="RefSeq" id="WP_281905857.1">
    <property type="nucleotide sequence ID" value="NZ_BSDI01000088.1"/>
</dbReference>
<dbReference type="Pfam" id="PF04879">
    <property type="entry name" value="Molybdop_Fe4S4"/>
    <property type="match status" value="1"/>
</dbReference>
<keyword evidence="8" id="KW-1185">Reference proteome</keyword>
<keyword evidence="4" id="KW-0408">Iron</keyword>
<dbReference type="PROSITE" id="PS00490">
    <property type="entry name" value="MOLYBDOPTERIN_PROK_2"/>
    <property type="match status" value="1"/>
</dbReference>
<dbReference type="SUPFAM" id="SSF53706">
    <property type="entry name" value="Formate dehydrogenase/DMSO reductase, domains 1-3"/>
    <property type="match status" value="1"/>
</dbReference>
<sequence length="813" mass="87821">MTARATACVLCECNCGITVTLTERSLSSIRGDKAHPASQGYTCEKALRLDLYQNGPHRLTSPLKRLPDGTFAEIGWDTAIAEIADRLRGIQERHGGDKIFFYGGGGQGNHLGAANALAFRKALGARYHSNALAQEKLGEIWVDAQLYGGHTKGDFEHAEVVLFLGKNPWQSHSFPRARPVLREISADPHRTMIVVDPRISDTAKLADVHLRVKPGRDAWLMAALVATLVQEDLVDAAFLAARTHGYEQVRAAFADIDIAACAQTCGVDEDLIRGTARRIAAAESVATYEDLGIQHGPHSTLVSYLNKLVWILTGNFGRLGTMYLHSSLSPLVNERPPGTPRQRRHRLAGVAALGPTLAKGIAAGLGLATRVAARATEAGARGVLSGLAPLAARTIRSSGYAGSSARHTPVTGARIIGGLVPCNSIADEILTDHPDRFRALWVDSANPAHSLADSTRFREAMRAVDLAVVVDVALTETARLADYVLPAASQYEKVEATFFNFEFPENVFHLRKPLLSPLPGTLPEPEIYARLVRRLGAVDETTLRRLRVAARAGRDTYAATLLATVAARPKLGAVAPFLLYETLGETLPPELRGAAVLWGASQLCAMSHPTGVARAGFRGEGLAAGNALFDAMLASDTGIVFTRDTWDEVWQYVRRPDGRFTIAISDLLPQIAELHNVRSEWTTEEYPLVLSAGERRAFTANTIIRDPGWRRRDRDGRLRVSPHDARRLGLSDGDTARLTTRGGAAMVTVEVSDTMQAGHVSLPNGMGTDFTAPDGTTTAAGTAPNSLTTVDWKDTFAGTPWHKHIPARLERVG</sequence>
<keyword evidence="2" id="KW-0479">Metal-binding</keyword>
<evidence type="ECO:0000256" key="5">
    <source>
        <dbReference type="ARBA" id="ARBA00023014"/>
    </source>
</evidence>
<accession>A0ABQ5RC99</accession>
<evidence type="ECO:0000259" key="6">
    <source>
        <dbReference type="SMART" id="SM00926"/>
    </source>
</evidence>
<organism evidence="7 8">
    <name type="scientific">Phytohabitans aurantiacus</name>
    <dbReference type="NCBI Taxonomy" id="3016789"/>
    <lineage>
        <taxon>Bacteria</taxon>
        <taxon>Bacillati</taxon>
        <taxon>Actinomycetota</taxon>
        <taxon>Actinomycetes</taxon>
        <taxon>Micromonosporales</taxon>
        <taxon>Micromonosporaceae</taxon>
    </lineage>
</organism>
<evidence type="ECO:0000256" key="4">
    <source>
        <dbReference type="ARBA" id="ARBA00023004"/>
    </source>
</evidence>
<reference evidence="7" key="1">
    <citation type="submission" date="2022-12" db="EMBL/GenBank/DDBJ databases">
        <title>New Phytohabitans aurantiacus sp. RD004123 nov., an actinomycete isolated from soil.</title>
        <authorList>
            <person name="Triningsih D.W."/>
            <person name="Harunari E."/>
            <person name="Igarashi Y."/>
        </authorList>
    </citation>
    <scope>NUCLEOTIDE SEQUENCE</scope>
    <source>
        <strain evidence="7">RD004123</strain>
    </source>
</reference>